<evidence type="ECO:0000313" key="3">
    <source>
        <dbReference type="EMBL" id="CAF4279669.1"/>
    </source>
</evidence>
<dbReference type="EMBL" id="CAJNOK010033043">
    <property type="protein sequence ID" value="CAF1490377.1"/>
    <property type="molecule type" value="Genomic_DNA"/>
</dbReference>
<name>A0A8S2FK11_9BILA</name>
<dbReference type="Proteomes" id="UP000682733">
    <property type="component" value="Unassembled WGS sequence"/>
</dbReference>
<dbReference type="Gene3D" id="1.10.10.10">
    <property type="entry name" value="Winged helix-like DNA-binding domain superfamily/Winged helix DNA-binding domain"/>
    <property type="match status" value="1"/>
</dbReference>
<dbReference type="SUPFAM" id="SSF46689">
    <property type="entry name" value="Homeodomain-like"/>
    <property type="match status" value="1"/>
</dbReference>
<comment type="caution">
    <text evidence="2">The sequence shown here is derived from an EMBL/GenBank/DDBJ whole genome shotgun (WGS) entry which is preliminary data.</text>
</comment>
<evidence type="ECO:0000313" key="2">
    <source>
        <dbReference type="EMBL" id="CAF1490377.1"/>
    </source>
</evidence>
<evidence type="ECO:0000256" key="1">
    <source>
        <dbReference type="SAM" id="MobiDB-lite"/>
    </source>
</evidence>
<feature type="compositionally biased region" description="Basic and acidic residues" evidence="1">
    <location>
        <begin position="129"/>
        <end position="140"/>
    </location>
</feature>
<feature type="region of interest" description="Disordered" evidence="1">
    <location>
        <begin position="129"/>
        <end position="160"/>
    </location>
</feature>
<feature type="compositionally biased region" description="Basic and acidic residues" evidence="1">
    <location>
        <begin position="149"/>
        <end position="160"/>
    </location>
</feature>
<protein>
    <submittedName>
        <fullName evidence="2">Uncharacterized protein</fullName>
    </submittedName>
</protein>
<proteinExistence type="predicted"/>
<dbReference type="EMBL" id="CAJOBA010055005">
    <property type="protein sequence ID" value="CAF4279669.1"/>
    <property type="molecule type" value="Genomic_DNA"/>
</dbReference>
<sequence length="160" mass="18197">MGSTVTQVLGDAYMHEWEKDILHSRVAPRQDVFQINAIYQKPTAFFLDLLKSKLRLLIPSQISADAGDDSVLYIIFSLDLVLNRSRLINMKRNLRDAVIQAHELGRGQREIARFLGIPLTTVNRDIKRYEETGSNEDRPGNDPAKPRNRIVEARIDQGLG</sequence>
<dbReference type="InterPro" id="IPR036388">
    <property type="entry name" value="WH-like_DNA-bd_sf"/>
</dbReference>
<evidence type="ECO:0000313" key="4">
    <source>
        <dbReference type="Proteomes" id="UP000677228"/>
    </source>
</evidence>
<gene>
    <name evidence="2" type="ORF">OVA965_LOCUS36467</name>
    <name evidence="3" type="ORF">TMI583_LOCUS37480</name>
</gene>
<dbReference type="Proteomes" id="UP000677228">
    <property type="component" value="Unassembled WGS sequence"/>
</dbReference>
<accession>A0A8S2FK11</accession>
<organism evidence="2 4">
    <name type="scientific">Didymodactylos carnosus</name>
    <dbReference type="NCBI Taxonomy" id="1234261"/>
    <lineage>
        <taxon>Eukaryota</taxon>
        <taxon>Metazoa</taxon>
        <taxon>Spiralia</taxon>
        <taxon>Gnathifera</taxon>
        <taxon>Rotifera</taxon>
        <taxon>Eurotatoria</taxon>
        <taxon>Bdelloidea</taxon>
        <taxon>Philodinida</taxon>
        <taxon>Philodinidae</taxon>
        <taxon>Didymodactylos</taxon>
    </lineage>
</organism>
<reference evidence="2" key="1">
    <citation type="submission" date="2021-02" db="EMBL/GenBank/DDBJ databases">
        <authorList>
            <person name="Nowell W R."/>
        </authorList>
    </citation>
    <scope>NUCLEOTIDE SEQUENCE</scope>
</reference>
<dbReference type="InterPro" id="IPR009057">
    <property type="entry name" value="Homeodomain-like_sf"/>
</dbReference>
<dbReference type="AlphaFoldDB" id="A0A8S2FK11"/>